<accession>A0A417Y8U7</accession>
<keyword evidence="1" id="KW-0812">Transmembrane</keyword>
<evidence type="ECO:0000313" key="2">
    <source>
        <dbReference type="EMBL" id="RHW29129.1"/>
    </source>
</evidence>
<feature type="transmembrane region" description="Helical" evidence="1">
    <location>
        <begin position="83"/>
        <end position="103"/>
    </location>
</feature>
<keyword evidence="1" id="KW-0472">Membrane</keyword>
<dbReference type="AlphaFoldDB" id="A0A417Y8U7"/>
<organism evidence="2 3">
    <name type="scientific">Nocardioides immobilis</name>
    <dbReference type="NCBI Taxonomy" id="2049295"/>
    <lineage>
        <taxon>Bacteria</taxon>
        <taxon>Bacillati</taxon>
        <taxon>Actinomycetota</taxon>
        <taxon>Actinomycetes</taxon>
        <taxon>Propionibacteriales</taxon>
        <taxon>Nocardioidaceae</taxon>
        <taxon>Nocardioides</taxon>
    </lineage>
</organism>
<feature type="transmembrane region" description="Helical" evidence="1">
    <location>
        <begin position="303"/>
        <end position="325"/>
    </location>
</feature>
<sequence>MTTVAAAQAARVPAFGRATPVVTVAVIFAVSVVSWWLLADPRWSLTGASAPVVSCVLFWTILGCLFTGFTFANWPFSTLPQPVAGLAQVTATVMIGVGATLLFTRGVGSWDPTFSAETGGGAGYTATAFIVLVGFYAFTLASASWGGYPFESVSAPLASVGQFFVGAFITLVGVVVLVYPNFNAQLAANAPILLPDALGWAYSSIVVAIVAAMQWQNWPWAGIGNRHARALVALVATLGGGYLLKLALEAVVRAVVPAGIEALPTFSAAVESAQLGVCFSLWALIVGLLFAPGESGSVGVSRAARTALVAVLAITTYVVFTRFLATSVLHFPAIKGSYGGDPLAFIDWTILIVLWHAVAFGGHFATRKSA</sequence>
<feature type="transmembrane region" description="Helical" evidence="1">
    <location>
        <begin position="50"/>
        <end position="71"/>
    </location>
</feature>
<proteinExistence type="predicted"/>
<feature type="transmembrane region" description="Helical" evidence="1">
    <location>
        <begin position="230"/>
        <end position="252"/>
    </location>
</feature>
<dbReference type="EMBL" id="QXGH01000002">
    <property type="protein sequence ID" value="RHW29129.1"/>
    <property type="molecule type" value="Genomic_DNA"/>
</dbReference>
<feature type="transmembrane region" description="Helical" evidence="1">
    <location>
        <begin position="199"/>
        <end position="218"/>
    </location>
</feature>
<reference evidence="2 3" key="1">
    <citation type="submission" date="2018-09" db="EMBL/GenBank/DDBJ databases">
        <title>Genome sequencing of Nocardioides immobilis CCTCC AB 2017083 for comparison to Nocardioides silvaticus.</title>
        <authorList>
            <person name="Li C."/>
            <person name="Wang G."/>
        </authorList>
    </citation>
    <scope>NUCLEOTIDE SEQUENCE [LARGE SCALE GENOMIC DNA]</scope>
    <source>
        <strain evidence="2 3">CCTCC AB 2017083</strain>
    </source>
</reference>
<feature type="transmembrane region" description="Helical" evidence="1">
    <location>
        <begin position="21"/>
        <end position="38"/>
    </location>
</feature>
<evidence type="ECO:0000256" key="1">
    <source>
        <dbReference type="SAM" id="Phobius"/>
    </source>
</evidence>
<comment type="caution">
    <text evidence="2">The sequence shown here is derived from an EMBL/GenBank/DDBJ whole genome shotgun (WGS) entry which is preliminary data.</text>
</comment>
<feature type="transmembrane region" description="Helical" evidence="1">
    <location>
        <begin position="345"/>
        <end position="365"/>
    </location>
</feature>
<protein>
    <submittedName>
        <fullName evidence="2">Uncharacterized protein</fullName>
    </submittedName>
</protein>
<gene>
    <name evidence="2" type="ORF">D0Z08_00290</name>
</gene>
<dbReference type="Proteomes" id="UP000283644">
    <property type="component" value="Unassembled WGS sequence"/>
</dbReference>
<name>A0A417Y8U7_9ACTN</name>
<feature type="transmembrane region" description="Helical" evidence="1">
    <location>
        <begin position="272"/>
        <end position="291"/>
    </location>
</feature>
<feature type="transmembrane region" description="Helical" evidence="1">
    <location>
        <begin position="157"/>
        <end position="179"/>
    </location>
</feature>
<keyword evidence="1" id="KW-1133">Transmembrane helix</keyword>
<feature type="transmembrane region" description="Helical" evidence="1">
    <location>
        <begin position="123"/>
        <end position="145"/>
    </location>
</feature>
<keyword evidence="3" id="KW-1185">Reference proteome</keyword>
<evidence type="ECO:0000313" key="3">
    <source>
        <dbReference type="Proteomes" id="UP000283644"/>
    </source>
</evidence>